<accession>A0ACC1S8F9</accession>
<dbReference type="EMBL" id="JANHOG010001615">
    <property type="protein sequence ID" value="KAJ3534314.1"/>
    <property type="molecule type" value="Genomic_DNA"/>
</dbReference>
<name>A0ACC1S8F9_9APHY</name>
<sequence>MLYSSLVLALTACSALAAPAHTVYRRDVTPLSSDQLADLAPFTQFARAAYCPSDKIQGWQCGQACDALPGFEPTLTGGDGNAVQLFFVGYLPQNNSVVVAHEGTDPTQLLSLLTDVEVVRRELNTTLFPGVSSDVTAHSGFADEHEKTASTVLAETQRLISEKGADSVLCVGHSLGGALAELDSLFMTLNLQSNIHVKGVTYGTPRVGNSDYVSLFDSKVPDFTRVNNEKDVIPIVPGRFLGFEHVHGEIHLISPGNAVACSGDDDATDAQLKWKGKSLDASSPRSATNAWSLALHFLNQDLHDQGFTSRKELNDNLLLDPNLNSWFNMESTLVSSNTKHEDVTQTSRSNSSYAHTSLSWSSSLPSLTSTSSSLTTISLSSRTSDLELLGRVEEGYMHEVQVTPPPSKRAPRRYHLWANSSESERPTRSPFFHFTSTRHSQPRTLPRFWKSQLSRMTLWDRVVFVLFSISLWILLRALAGRGGPGPNGAGGISVARLSDDAVTTTVSAPAEHQGMFSVPDNTGDLASLPPLDRPLPYAESRPDTSVSILLPAEPMEDEDSSPANLLPSVAYAHDATSATTK</sequence>
<proteinExistence type="predicted"/>
<comment type="caution">
    <text evidence="1">The sequence shown here is derived from an EMBL/GenBank/DDBJ whole genome shotgun (WGS) entry which is preliminary data.</text>
</comment>
<protein>
    <submittedName>
        <fullName evidence="1">Uncharacterized protein</fullName>
    </submittedName>
</protein>
<evidence type="ECO:0000313" key="2">
    <source>
        <dbReference type="Proteomes" id="UP001148662"/>
    </source>
</evidence>
<keyword evidence="2" id="KW-1185">Reference proteome</keyword>
<dbReference type="Proteomes" id="UP001148662">
    <property type="component" value="Unassembled WGS sequence"/>
</dbReference>
<gene>
    <name evidence="1" type="ORF">NM688_g7156</name>
</gene>
<evidence type="ECO:0000313" key="1">
    <source>
        <dbReference type="EMBL" id="KAJ3534314.1"/>
    </source>
</evidence>
<reference evidence="1" key="1">
    <citation type="submission" date="2022-07" db="EMBL/GenBank/DDBJ databases">
        <title>Genome Sequence of Phlebia brevispora.</title>
        <authorList>
            <person name="Buettner E."/>
        </authorList>
    </citation>
    <scope>NUCLEOTIDE SEQUENCE</scope>
    <source>
        <strain evidence="1">MPL23</strain>
    </source>
</reference>
<organism evidence="1 2">
    <name type="scientific">Phlebia brevispora</name>
    <dbReference type="NCBI Taxonomy" id="194682"/>
    <lineage>
        <taxon>Eukaryota</taxon>
        <taxon>Fungi</taxon>
        <taxon>Dikarya</taxon>
        <taxon>Basidiomycota</taxon>
        <taxon>Agaricomycotina</taxon>
        <taxon>Agaricomycetes</taxon>
        <taxon>Polyporales</taxon>
        <taxon>Meruliaceae</taxon>
        <taxon>Phlebia</taxon>
    </lineage>
</organism>